<reference evidence="1" key="1">
    <citation type="journal article" date="2021" name="Open Biol.">
        <title>Shared evolutionary footprints suggest mitochondrial oxidative damage underlies multiple complex I losses in fungi.</title>
        <authorList>
            <person name="Schikora-Tamarit M.A."/>
            <person name="Marcet-Houben M."/>
            <person name="Nosek J."/>
            <person name="Gabaldon T."/>
        </authorList>
    </citation>
    <scope>NUCLEOTIDE SEQUENCE</scope>
    <source>
        <strain evidence="1">CBS2887</strain>
    </source>
</reference>
<proteinExistence type="predicted"/>
<sequence>MKDLVPDLAMVPKLLTKSALVIPIPESLISKIFSSGFGVILMNNSGSVSNKDLSERAWYLILSKASEALEINSLKKISLLE</sequence>
<name>A0A9P8TKX8_WICPI</name>
<gene>
    <name evidence="1" type="ORF">WICPIJ_006535</name>
</gene>
<organism evidence="1 2">
    <name type="scientific">Wickerhamomyces pijperi</name>
    <name type="common">Yeast</name>
    <name type="synonym">Pichia pijperi</name>
    <dbReference type="NCBI Taxonomy" id="599730"/>
    <lineage>
        <taxon>Eukaryota</taxon>
        <taxon>Fungi</taxon>
        <taxon>Dikarya</taxon>
        <taxon>Ascomycota</taxon>
        <taxon>Saccharomycotina</taxon>
        <taxon>Saccharomycetes</taxon>
        <taxon>Phaffomycetales</taxon>
        <taxon>Wickerhamomycetaceae</taxon>
        <taxon>Wickerhamomyces</taxon>
    </lineage>
</organism>
<protein>
    <submittedName>
        <fullName evidence="1">Uncharacterized protein</fullName>
    </submittedName>
</protein>
<keyword evidence="2" id="KW-1185">Reference proteome</keyword>
<dbReference type="AlphaFoldDB" id="A0A9P8TKX8"/>
<accession>A0A9P8TKX8</accession>
<dbReference type="Proteomes" id="UP000774326">
    <property type="component" value="Unassembled WGS sequence"/>
</dbReference>
<evidence type="ECO:0000313" key="1">
    <source>
        <dbReference type="EMBL" id="KAH3682505.1"/>
    </source>
</evidence>
<comment type="caution">
    <text evidence="1">The sequence shown here is derived from an EMBL/GenBank/DDBJ whole genome shotgun (WGS) entry which is preliminary data.</text>
</comment>
<evidence type="ECO:0000313" key="2">
    <source>
        <dbReference type="Proteomes" id="UP000774326"/>
    </source>
</evidence>
<reference evidence="1" key="2">
    <citation type="submission" date="2021-01" db="EMBL/GenBank/DDBJ databases">
        <authorList>
            <person name="Schikora-Tamarit M.A."/>
        </authorList>
    </citation>
    <scope>NUCLEOTIDE SEQUENCE</scope>
    <source>
        <strain evidence="1">CBS2887</strain>
    </source>
</reference>
<dbReference type="OrthoDB" id="5592864at2759"/>
<dbReference type="EMBL" id="JAEUBG010003672">
    <property type="protein sequence ID" value="KAH3682505.1"/>
    <property type="molecule type" value="Genomic_DNA"/>
</dbReference>